<dbReference type="PROSITE" id="PS01271">
    <property type="entry name" value="NA_SULFATE"/>
    <property type="match status" value="1"/>
</dbReference>
<keyword evidence="3 7" id="KW-0812">Transmembrane</keyword>
<evidence type="ECO:0000256" key="7">
    <source>
        <dbReference type="SAM" id="Phobius"/>
    </source>
</evidence>
<evidence type="ECO:0000256" key="4">
    <source>
        <dbReference type="ARBA" id="ARBA00022737"/>
    </source>
</evidence>
<keyword evidence="10" id="KW-1185">Reference proteome</keyword>
<evidence type="ECO:0000256" key="1">
    <source>
        <dbReference type="ARBA" id="ARBA00004141"/>
    </source>
</evidence>
<feature type="transmembrane region" description="Helical" evidence="7">
    <location>
        <begin position="6"/>
        <end position="21"/>
    </location>
</feature>
<name>A0ABV2AB27_9GAMM</name>
<feature type="transmembrane region" description="Helical" evidence="7">
    <location>
        <begin position="527"/>
        <end position="547"/>
    </location>
</feature>
<keyword evidence="6 7" id="KW-0472">Membrane</keyword>
<comment type="caution">
    <text evidence="9">The sequence shown here is derived from an EMBL/GenBank/DDBJ whole genome shotgun (WGS) entry which is preliminary data.</text>
</comment>
<gene>
    <name evidence="9" type="ORF">ABSH63_10195</name>
</gene>
<evidence type="ECO:0000259" key="8">
    <source>
        <dbReference type="PROSITE" id="PS51202"/>
    </source>
</evidence>
<feature type="transmembrane region" description="Helical" evidence="7">
    <location>
        <begin position="399"/>
        <end position="417"/>
    </location>
</feature>
<dbReference type="InterPro" id="IPR036721">
    <property type="entry name" value="RCK_C_sf"/>
</dbReference>
<dbReference type="SUPFAM" id="SSF116726">
    <property type="entry name" value="TrkA C-terminal domain-like"/>
    <property type="match status" value="2"/>
</dbReference>
<dbReference type="InterPro" id="IPR051679">
    <property type="entry name" value="DASS-Related_Transporters"/>
</dbReference>
<keyword evidence="4" id="KW-0677">Repeat</keyword>
<evidence type="ECO:0000313" key="9">
    <source>
        <dbReference type="EMBL" id="MES0874369.1"/>
    </source>
</evidence>
<keyword evidence="2" id="KW-0813">Transport</keyword>
<dbReference type="PANTHER" id="PTHR43652">
    <property type="entry name" value="BASIC AMINO ACID ANTIPORTER YFCC-RELATED"/>
    <property type="match status" value="1"/>
</dbReference>
<dbReference type="EMBL" id="JBEPIJ010000010">
    <property type="protein sequence ID" value="MES0874369.1"/>
    <property type="molecule type" value="Genomic_DNA"/>
</dbReference>
<keyword evidence="5 7" id="KW-1133">Transmembrane helix</keyword>
<comment type="subcellular location">
    <subcellularLocation>
        <location evidence="1">Membrane</location>
        <topology evidence="1">Multi-pass membrane protein</topology>
    </subcellularLocation>
</comment>
<reference evidence="9 10" key="1">
    <citation type="submission" date="2024-06" db="EMBL/GenBank/DDBJ databases">
        <authorList>
            <person name="Li Z."/>
            <person name="Jiang Y."/>
        </authorList>
    </citation>
    <scope>NUCLEOTIDE SEQUENCE [LARGE SCALE GENOMIC DNA]</scope>
    <source>
        <strain evidence="9 10">HSW-8</strain>
    </source>
</reference>
<dbReference type="Gene3D" id="3.30.70.1450">
    <property type="entry name" value="Regulator of K+ conductance, C-terminal domain"/>
    <property type="match status" value="2"/>
</dbReference>
<dbReference type="Pfam" id="PF02080">
    <property type="entry name" value="TrkA_C"/>
    <property type="match status" value="2"/>
</dbReference>
<feature type="transmembrane region" description="Helical" evidence="7">
    <location>
        <begin position="567"/>
        <end position="587"/>
    </location>
</feature>
<protein>
    <submittedName>
        <fullName evidence="9">SLC13 family permease</fullName>
    </submittedName>
</protein>
<organism evidence="9 10">
    <name type="scientific">Sinimarinibacterium thermocellulolyticum</name>
    <dbReference type="NCBI Taxonomy" id="3170016"/>
    <lineage>
        <taxon>Bacteria</taxon>
        <taxon>Pseudomonadati</taxon>
        <taxon>Pseudomonadota</taxon>
        <taxon>Gammaproteobacteria</taxon>
        <taxon>Nevskiales</taxon>
        <taxon>Nevskiaceae</taxon>
        <taxon>Sinimarinibacterium</taxon>
    </lineage>
</organism>
<accession>A0ABV2AB27</accession>
<evidence type="ECO:0000256" key="6">
    <source>
        <dbReference type="ARBA" id="ARBA00023136"/>
    </source>
</evidence>
<feature type="transmembrane region" description="Helical" evidence="7">
    <location>
        <begin position="102"/>
        <end position="124"/>
    </location>
</feature>
<sequence length="591" mass="63181">MTLDAWITLAVLAGTLWLLIRDQLAPELVLLLAMLTLLTLGVLTPPQALGGFSNEGMITVAAMYVVAAGLRDTGAIDLVVQHLLGRPRKLAWAQFRVMAPTVALSAFINNTPVVATFLPAILSWAKRNGLAASKLLIPLSYAAIFGGTCTLIGTSTNLVVNGLWTADGHPGIGMFDIAAVGIPSALAGMAYLMLVGRRLLPERQSGTSAFANPREYTVEMLVEPDGPLVNKTIIEAGLRQLGRLYLVEIVREGRIVPAVNSSERLRADDRLVFAGDIEAIVELQRIRGLRAPLDAEDAAIARQYPERKLVEVVISSRCPLINQTLKESRFHTYYGAAVIAIARDGQRLRGGLGKVVLRAADTLLLEARPVWVERHRHSPDFLVVSDIADSEVPRFDKALRAWAILAAVVVSATAGWVEMITAALLGAGATLALGCVSLSAARRSIDTQVLLVIACSFALGKALEVTGAAASIADLLLDIPGSNPWVVLALAYLMTMLLTEMITNNAAAVLMYPICMAAAKTLEVSPLPFVFAVMMAASASFSTPLGYQTNLMVFGPGGYRFTDFLKVGIPLQLVMCAVSVAVIPLVWPFNP</sequence>
<dbReference type="InterPro" id="IPR004680">
    <property type="entry name" value="Cit_transptr-like_dom"/>
</dbReference>
<evidence type="ECO:0000313" key="10">
    <source>
        <dbReference type="Proteomes" id="UP001465331"/>
    </source>
</evidence>
<feature type="domain" description="RCK C-terminal" evidence="8">
    <location>
        <begin position="205"/>
        <end position="289"/>
    </location>
</feature>
<dbReference type="InterPro" id="IPR006037">
    <property type="entry name" value="RCK_C"/>
</dbReference>
<dbReference type="InterPro" id="IPR031312">
    <property type="entry name" value="Na/sul_symport_CS"/>
</dbReference>
<proteinExistence type="predicted"/>
<feature type="transmembrane region" description="Helical" evidence="7">
    <location>
        <begin position="449"/>
        <end position="473"/>
    </location>
</feature>
<feature type="domain" description="RCK C-terminal" evidence="8">
    <location>
        <begin position="293"/>
        <end position="381"/>
    </location>
</feature>
<evidence type="ECO:0000256" key="5">
    <source>
        <dbReference type="ARBA" id="ARBA00022989"/>
    </source>
</evidence>
<feature type="transmembrane region" description="Helical" evidence="7">
    <location>
        <begin position="28"/>
        <end position="48"/>
    </location>
</feature>
<evidence type="ECO:0000256" key="2">
    <source>
        <dbReference type="ARBA" id="ARBA00022448"/>
    </source>
</evidence>
<feature type="transmembrane region" description="Helical" evidence="7">
    <location>
        <begin position="423"/>
        <end position="442"/>
    </location>
</feature>
<feature type="transmembrane region" description="Helical" evidence="7">
    <location>
        <begin position="136"/>
        <end position="160"/>
    </location>
</feature>
<feature type="transmembrane region" description="Helical" evidence="7">
    <location>
        <begin position="485"/>
        <end position="515"/>
    </location>
</feature>
<feature type="transmembrane region" description="Helical" evidence="7">
    <location>
        <begin position="172"/>
        <end position="194"/>
    </location>
</feature>
<dbReference type="PANTHER" id="PTHR43652:SF2">
    <property type="entry name" value="BASIC AMINO ACID ANTIPORTER YFCC-RELATED"/>
    <property type="match status" value="1"/>
</dbReference>
<dbReference type="Proteomes" id="UP001465331">
    <property type="component" value="Unassembled WGS sequence"/>
</dbReference>
<dbReference type="Pfam" id="PF03600">
    <property type="entry name" value="CitMHS"/>
    <property type="match status" value="1"/>
</dbReference>
<evidence type="ECO:0000256" key="3">
    <source>
        <dbReference type="ARBA" id="ARBA00022692"/>
    </source>
</evidence>
<dbReference type="PROSITE" id="PS51202">
    <property type="entry name" value="RCK_C"/>
    <property type="match status" value="2"/>
</dbReference>
<dbReference type="RefSeq" id="WP_352889506.1">
    <property type="nucleotide sequence ID" value="NZ_JBEPIJ010000010.1"/>
</dbReference>